<feature type="domain" description="Phytase-like" evidence="2">
    <location>
        <begin position="104"/>
        <end position="391"/>
    </location>
</feature>
<gene>
    <name evidence="3" type="ORF">BIY29_14635</name>
</gene>
<reference evidence="3 4" key="1">
    <citation type="submission" date="2016-09" db="EMBL/GenBank/DDBJ databases">
        <authorList>
            <person name="Doonan J."/>
            <person name="Pachebat J.A."/>
            <person name="Golyshin P.N."/>
            <person name="Denman S."/>
            <person name="Mcdonald J.E."/>
        </authorList>
    </citation>
    <scope>NUCLEOTIDE SEQUENCE [LARGE SCALE GENOMIC DNA]</scope>
    <source>
        <strain evidence="3 4">NCPPB 3934</strain>
    </source>
</reference>
<name>A0A421DL72_9GAMM</name>
<proteinExistence type="predicted"/>
<evidence type="ECO:0000259" key="2">
    <source>
        <dbReference type="Pfam" id="PF13449"/>
    </source>
</evidence>
<accession>A0A421DL72</accession>
<evidence type="ECO:0000313" key="3">
    <source>
        <dbReference type="EMBL" id="RLM20817.1"/>
    </source>
</evidence>
<feature type="chain" id="PRO_5019521891" evidence="1">
    <location>
        <begin position="21"/>
        <end position="453"/>
    </location>
</feature>
<dbReference type="PANTHER" id="PTHR37957:SF1">
    <property type="entry name" value="PHYTASE-LIKE DOMAIN-CONTAINING PROTEIN"/>
    <property type="match status" value="1"/>
</dbReference>
<keyword evidence="4" id="KW-1185">Reference proteome</keyword>
<dbReference type="EMBL" id="MJLZ01000037">
    <property type="protein sequence ID" value="RLM20817.1"/>
    <property type="molecule type" value="Genomic_DNA"/>
</dbReference>
<sequence>MKNNILSLLMVGLLPLSALASDENVTRYVVTFPAGEHVAYQGKFANNFPNGLPVGIGSGLHFIGKQGDDLMFTTLTDRGPNADAPQAGDKEAKIFASPDYTPLVMTIRVNGKSAQAANPRPLHDEQGPIDGLPLPGDLIGTTNEVALNDALFPLDTNTRGLDPEGITPDGKGGFWLCDEYGPFLVHIDANGKILQKFGPTPVGTEHSVATGLPNIIKWRQPNRGFEGLTRLPDGSLVMAVQSTLDIDGKSKNKAQFTRLVIFNPETGTSRMVGYPIDTDSYKKAKDAKIGDIVALDNQRILLIEQGNDKNKQMQNRIYLVDFSQATDLTPFDSDGKSPEFNDSAELEARGIRLAHKQTLVDLRQLGWRQEKVEGLTMVDKQTLAVINDNDFGLQSVLRSPVKEKDKPDDYQVMADGKLSRDGKAVDTTLEITPLPKPESENELWLIKLPQPIQ</sequence>
<dbReference type="RefSeq" id="WP_121575913.1">
    <property type="nucleotide sequence ID" value="NZ_MJLZ01000037.1"/>
</dbReference>
<evidence type="ECO:0000313" key="4">
    <source>
        <dbReference type="Proteomes" id="UP000285648"/>
    </source>
</evidence>
<keyword evidence="1" id="KW-0732">Signal</keyword>
<protein>
    <submittedName>
        <fullName evidence="3">Esterase-like activity of phytase</fullName>
    </submittedName>
</protein>
<dbReference type="SUPFAM" id="SSF101898">
    <property type="entry name" value="NHL repeat"/>
    <property type="match status" value="1"/>
</dbReference>
<organism evidence="3 4">
    <name type="scientific">Brenneria alni</name>
    <dbReference type="NCBI Taxonomy" id="71656"/>
    <lineage>
        <taxon>Bacteria</taxon>
        <taxon>Pseudomonadati</taxon>
        <taxon>Pseudomonadota</taxon>
        <taxon>Gammaproteobacteria</taxon>
        <taxon>Enterobacterales</taxon>
        <taxon>Pectobacteriaceae</taxon>
        <taxon>Brenneria</taxon>
    </lineage>
</organism>
<comment type="caution">
    <text evidence="3">The sequence shown here is derived from an EMBL/GenBank/DDBJ whole genome shotgun (WGS) entry which is preliminary data.</text>
</comment>
<dbReference type="Proteomes" id="UP000285648">
    <property type="component" value="Unassembled WGS sequence"/>
</dbReference>
<dbReference type="AlphaFoldDB" id="A0A421DL72"/>
<evidence type="ECO:0000256" key="1">
    <source>
        <dbReference type="SAM" id="SignalP"/>
    </source>
</evidence>
<dbReference type="PANTHER" id="PTHR37957">
    <property type="entry name" value="BLR7070 PROTEIN"/>
    <property type="match status" value="1"/>
</dbReference>
<dbReference type="InterPro" id="IPR027372">
    <property type="entry name" value="Phytase-like_dom"/>
</dbReference>
<dbReference type="OrthoDB" id="384721at2"/>
<dbReference type="Pfam" id="PF13449">
    <property type="entry name" value="Phytase-like"/>
    <property type="match status" value="1"/>
</dbReference>
<feature type="signal peptide" evidence="1">
    <location>
        <begin position="1"/>
        <end position="20"/>
    </location>
</feature>